<gene>
    <name evidence="3" type="ORF">DSCO28_36450</name>
</gene>
<dbReference type="Proteomes" id="UP000425960">
    <property type="component" value="Chromosome"/>
</dbReference>
<feature type="transmembrane region" description="Helical" evidence="1">
    <location>
        <begin position="101"/>
        <end position="120"/>
    </location>
</feature>
<proteinExistence type="predicted"/>
<accession>A0A5K7ZS84</accession>
<protein>
    <recommendedName>
        <fullName evidence="2">Putative zinc-finger domain-containing protein</fullName>
    </recommendedName>
</protein>
<dbReference type="Gene3D" id="1.10.10.1320">
    <property type="entry name" value="Anti-sigma factor, zinc-finger domain"/>
    <property type="match status" value="1"/>
</dbReference>
<dbReference type="RefSeq" id="WP_155323371.1">
    <property type="nucleotide sequence ID" value="NZ_AP021876.1"/>
</dbReference>
<sequence length="170" mass="18976">MNMSCESIENMLAAFIDNELSENDKQRVGAHLKTCTACRELLAELKETNELIMSAADYSDQAIDFDKMWENIQSQVDFLPTFSDRLRGRWEQFKERLKLPAVWIPSAIGAVAAVLVIIFLPMHIGKKPTLVSSVEEVNAGSGQVLMLKTAASGQPLIWYQPEKTSEKEAG</sequence>
<evidence type="ECO:0000259" key="2">
    <source>
        <dbReference type="Pfam" id="PF13490"/>
    </source>
</evidence>
<keyword evidence="1" id="KW-1133">Transmembrane helix</keyword>
<evidence type="ECO:0000256" key="1">
    <source>
        <dbReference type="SAM" id="Phobius"/>
    </source>
</evidence>
<evidence type="ECO:0000313" key="3">
    <source>
        <dbReference type="EMBL" id="BBO83079.1"/>
    </source>
</evidence>
<dbReference type="InterPro" id="IPR027383">
    <property type="entry name" value="Znf_put"/>
</dbReference>
<evidence type="ECO:0000313" key="4">
    <source>
        <dbReference type="Proteomes" id="UP000425960"/>
    </source>
</evidence>
<dbReference type="KEGG" id="dov:DSCO28_36450"/>
<dbReference type="Pfam" id="PF13490">
    <property type="entry name" value="zf-HC2"/>
    <property type="match status" value="1"/>
</dbReference>
<dbReference type="AlphaFoldDB" id="A0A5K7ZS84"/>
<organism evidence="3 4">
    <name type="scientific">Desulfosarcina ovata subsp. sediminis</name>
    <dbReference type="NCBI Taxonomy" id="885957"/>
    <lineage>
        <taxon>Bacteria</taxon>
        <taxon>Pseudomonadati</taxon>
        <taxon>Thermodesulfobacteriota</taxon>
        <taxon>Desulfobacteria</taxon>
        <taxon>Desulfobacterales</taxon>
        <taxon>Desulfosarcinaceae</taxon>
        <taxon>Desulfosarcina</taxon>
    </lineage>
</organism>
<dbReference type="InterPro" id="IPR041916">
    <property type="entry name" value="Anti_sigma_zinc_sf"/>
</dbReference>
<reference evidence="3 4" key="1">
    <citation type="submission" date="2019-11" db="EMBL/GenBank/DDBJ databases">
        <title>Comparative genomics of hydrocarbon-degrading Desulfosarcina strains.</title>
        <authorList>
            <person name="Watanabe M."/>
            <person name="Kojima H."/>
            <person name="Fukui M."/>
        </authorList>
    </citation>
    <scope>NUCLEOTIDE SEQUENCE [LARGE SCALE GENOMIC DNA]</scope>
    <source>
        <strain evidence="3 4">28bB2T</strain>
    </source>
</reference>
<dbReference type="EMBL" id="AP021876">
    <property type="protein sequence ID" value="BBO83079.1"/>
    <property type="molecule type" value="Genomic_DNA"/>
</dbReference>
<name>A0A5K7ZS84_9BACT</name>
<feature type="domain" description="Putative zinc-finger" evidence="2">
    <location>
        <begin position="5"/>
        <end position="39"/>
    </location>
</feature>
<keyword evidence="1" id="KW-0472">Membrane</keyword>
<keyword evidence="1" id="KW-0812">Transmembrane</keyword>